<keyword evidence="1" id="KW-1133">Transmembrane helix</keyword>
<keyword evidence="1" id="KW-0812">Transmembrane</keyword>
<reference evidence="3" key="1">
    <citation type="journal article" date="2011" name="J. Bacteriol.">
        <title>Genome sequences of eight morphologically diverse alphaproteobacteria.</title>
        <authorList>
            <consortium name="US DOE Joint Genome Institute"/>
            <person name="Brown P.J."/>
            <person name="Kysela D.T."/>
            <person name="Buechlein A."/>
            <person name="Hemmerich C."/>
            <person name="Brun Y.V."/>
        </authorList>
    </citation>
    <scope>NUCLEOTIDE SEQUENCE [LARGE SCALE GENOMIC DNA]</scope>
    <source>
        <strain evidence="3">ATCC 49814 / DSM 5838 / IFAM 1418</strain>
    </source>
</reference>
<name>C6XQS8_HIRBI</name>
<dbReference type="OrthoDB" id="9819281at2"/>
<gene>
    <name evidence="2" type="ordered locus">Hbal_0990</name>
</gene>
<dbReference type="EMBL" id="CP001678">
    <property type="protein sequence ID" value="ACT58684.1"/>
    <property type="molecule type" value="Genomic_DNA"/>
</dbReference>
<dbReference type="RefSeq" id="WP_015826834.1">
    <property type="nucleotide sequence ID" value="NC_012982.1"/>
</dbReference>
<dbReference type="STRING" id="582402.Hbal_0990"/>
<dbReference type="HOGENOM" id="CLU_876528_0_0_5"/>
<proteinExistence type="predicted"/>
<evidence type="ECO:0000256" key="1">
    <source>
        <dbReference type="SAM" id="Phobius"/>
    </source>
</evidence>
<keyword evidence="1" id="KW-0472">Membrane</keyword>
<organism evidence="2 3">
    <name type="scientific">Hirschia baltica (strain ATCC 49814 / DSM 5838 / IFAM 1418)</name>
    <dbReference type="NCBI Taxonomy" id="582402"/>
    <lineage>
        <taxon>Bacteria</taxon>
        <taxon>Pseudomonadati</taxon>
        <taxon>Pseudomonadota</taxon>
        <taxon>Alphaproteobacteria</taxon>
        <taxon>Hyphomonadales</taxon>
        <taxon>Hyphomonadaceae</taxon>
        <taxon>Hirschia</taxon>
    </lineage>
</organism>
<keyword evidence="3" id="KW-1185">Reference proteome</keyword>
<dbReference type="AlphaFoldDB" id="C6XQS8"/>
<evidence type="ECO:0000313" key="3">
    <source>
        <dbReference type="Proteomes" id="UP000002745"/>
    </source>
</evidence>
<feature type="transmembrane region" description="Helical" evidence="1">
    <location>
        <begin position="92"/>
        <end position="114"/>
    </location>
</feature>
<protein>
    <submittedName>
        <fullName evidence="2">Uncharacterized protein</fullName>
    </submittedName>
</protein>
<feature type="transmembrane region" description="Helical" evidence="1">
    <location>
        <begin position="42"/>
        <end position="62"/>
    </location>
</feature>
<accession>C6XQS8</accession>
<dbReference type="KEGG" id="hba:Hbal_0990"/>
<evidence type="ECO:0000313" key="2">
    <source>
        <dbReference type="EMBL" id="ACT58684.1"/>
    </source>
</evidence>
<sequence length="317" mass="36260">MPFRLKRSEADIRQALADRDIPDAITDYLMDEPEAPHAYEMLTWLIVMLWFAGIFIGVQYLWPILVDFSKSAALAHAKTTNAILFDYSFGPALMLGALAWVFICLSILGIILAIKPNLKKSVFTGLVTDKVNGFIVRHFLKKARSDKSLDITKPENFVSSFFNHMTSFMEWQAILLSVFTAGIMYLEFQSHTVVSKQSVEKQHIIPFISPEIQLLSEAKYVELGCNYTDENMSHLNYTIHFLDGTKIDLGATFPVEGQWIDQAEIIDKILVQNDVEFRRWTWPGRTSLHPECINKYAKKFEPGGNVRVNNLLRTNQF</sequence>
<dbReference type="Proteomes" id="UP000002745">
    <property type="component" value="Chromosome"/>
</dbReference>